<gene>
    <name evidence="1" type="primary">tssD</name>
    <name evidence="1" type="ORF">O0931_01030</name>
</gene>
<organism evidence="1 2">
    <name type="scientific">Pedobacter rhodius</name>
    <dbReference type="NCBI Taxonomy" id="3004098"/>
    <lineage>
        <taxon>Bacteria</taxon>
        <taxon>Pseudomonadati</taxon>
        <taxon>Bacteroidota</taxon>
        <taxon>Sphingobacteriia</taxon>
        <taxon>Sphingobacteriales</taxon>
        <taxon>Sphingobacteriaceae</taxon>
        <taxon>Pedobacter</taxon>
    </lineage>
</organism>
<name>A0ABT4KSG8_9SPHI</name>
<keyword evidence="2" id="KW-1185">Reference proteome</keyword>
<dbReference type="Pfam" id="PF17642">
    <property type="entry name" value="TssD"/>
    <property type="match status" value="1"/>
</dbReference>
<sequence>MKKLFILMFVIVVSGQFSKLSAQSDERRNNVQLVITFEGNTLKADLNSLSTSISRTGYEDLSPLKSTADTSKTKAKLPPGSYPAFYLTMDIKQVDTELMKVFAKKQSYFDGTVTITDTYGKNPTRVVKFKQASLYSYSDQFSAASYGDYYGNSVISITCKEVSINGVNIE</sequence>
<comment type="caution">
    <text evidence="1">The sequence shown here is derived from an EMBL/GenBank/DDBJ whole genome shotgun (WGS) entry which is preliminary data.</text>
</comment>
<evidence type="ECO:0000313" key="2">
    <source>
        <dbReference type="Proteomes" id="UP001144341"/>
    </source>
</evidence>
<proteinExistence type="predicted"/>
<dbReference type="RefSeq" id="WP_269413706.1">
    <property type="nucleotide sequence ID" value="NZ_JAPWGL010000001.1"/>
</dbReference>
<dbReference type="EMBL" id="JAPWGL010000001">
    <property type="protein sequence ID" value="MCZ4221873.1"/>
    <property type="molecule type" value="Genomic_DNA"/>
</dbReference>
<protein>
    <submittedName>
        <fullName evidence="1">Type VI secretion system tube protein TssD</fullName>
    </submittedName>
</protein>
<accession>A0ABT4KSG8</accession>
<reference evidence="1" key="1">
    <citation type="submission" date="2022-12" db="EMBL/GenBank/DDBJ databases">
        <title>Genome sequence of SJ11.</title>
        <authorList>
            <person name="Woo H."/>
        </authorList>
    </citation>
    <scope>NUCLEOTIDE SEQUENCE</scope>
    <source>
        <strain evidence="1">SJ11</strain>
    </source>
</reference>
<dbReference type="Proteomes" id="UP001144341">
    <property type="component" value="Unassembled WGS sequence"/>
</dbReference>
<dbReference type="InterPro" id="IPR041408">
    <property type="entry name" value="Hcp_Tssd"/>
</dbReference>
<evidence type="ECO:0000313" key="1">
    <source>
        <dbReference type="EMBL" id="MCZ4221873.1"/>
    </source>
</evidence>